<organism evidence="1 2">
    <name type="scientific">Kluyvera genomosp. 3</name>
    <dbReference type="NCBI Taxonomy" id="2774055"/>
    <lineage>
        <taxon>Bacteria</taxon>
        <taxon>Pseudomonadati</taxon>
        <taxon>Pseudomonadota</taxon>
        <taxon>Gammaproteobacteria</taxon>
        <taxon>Enterobacterales</taxon>
        <taxon>Enterobacteriaceae</taxon>
        <taxon>Kluyvera</taxon>
    </lineage>
</organism>
<dbReference type="AlphaFoldDB" id="A0A248KI94"/>
<dbReference type="EMBL" id="CP022114">
    <property type="protein sequence ID" value="ASG63540.1"/>
    <property type="molecule type" value="Genomic_DNA"/>
</dbReference>
<accession>A0A248KI94</accession>
<protein>
    <recommendedName>
        <fullName evidence="3">Autotransporter outer membrane beta-barrel domain-containing protein</fullName>
    </recommendedName>
</protein>
<evidence type="ECO:0000313" key="1">
    <source>
        <dbReference type="EMBL" id="ASG63540.1"/>
    </source>
</evidence>
<gene>
    <name evidence="1" type="ORF">CEW81_14000</name>
</gene>
<dbReference type="InterPro" id="IPR012332">
    <property type="entry name" value="Autotransporter_pectin_lyase_C"/>
</dbReference>
<sequence>MLYEYSEQYVNDGGVANNTILSGLQSIFPSEYGDKNSYARQYISEGGVANDTTLNGNSEQHVNGGTANGTTLYAATAWQYIHDGGIANGTKIHDGNIIVYGGGESHHTEVRGGQFSLLTGSLASGETFVSGYSEMLMEAGLTRQM</sequence>
<evidence type="ECO:0000313" key="2">
    <source>
        <dbReference type="Proteomes" id="UP000197098"/>
    </source>
</evidence>
<name>A0A248KI94_9ENTR</name>
<evidence type="ECO:0008006" key="3">
    <source>
        <dbReference type="Google" id="ProtNLM"/>
    </source>
</evidence>
<proteinExistence type="predicted"/>
<dbReference type="Gene3D" id="2.160.20.20">
    <property type="match status" value="1"/>
</dbReference>
<reference evidence="1 2" key="1">
    <citation type="submission" date="2017-06" db="EMBL/GenBank/DDBJ databases">
        <title>Origin of plasmid-mediated fosfomycin resistance gene fosA3.</title>
        <authorList>
            <person name="Ito R."/>
            <person name="Pacey M.P."/>
            <person name="Doi Y."/>
        </authorList>
    </citation>
    <scope>NUCLEOTIDE SEQUENCE [LARGE SCALE GENOMIC DNA]</scope>
    <source>
        <strain evidence="1 2">YDC799</strain>
    </source>
</reference>
<dbReference type="Proteomes" id="UP000197098">
    <property type="component" value="Chromosome"/>
</dbReference>